<dbReference type="PANTHER" id="PTHR47756">
    <property type="entry name" value="BLL6612 PROTEIN-RELATED"/>
    <property type="match status" value="1"/>
</dbReference>
<dbReference type="InterPro" id="IPR046531">
    <property type="entry name" value="DUF6596"/>
</dbReference>
<dbReference type="Gene3D" id="1.10.1740.10">
    <property type="match status" value="1"/>
</dbReference>
<proteinExistence type="predicted"/>
<dbReference type="InterPro" id="IPR014284">
    <property type="entry name" value="RNA_pol_sigma-70_dom"/>
</dbReference>
<reference evidence="4 5" key="1">
    <citation type="journal article" date="2005" name="Genome Res.">
        <title>Comparative and functional genomic analyses of the pathogenicity of phytopathogen Xanthomonas campestris pv. campestris.</title>
        <authorList>
            <person name="Qian W."/>
            <person name="Jia Y."/>
            <person name="Ren S.X."/>
            <person name="He Y.Q."/>
            <person name="Feng J.X."/>
            <person name="Lu L.F."/>
            <person name="Sun Q."/>
            <person name="Ying G."/>
            <person name="Tang D.J."/>
            <person name="Tang H."/>
            <person name="Wu W."/>
            <person name="Hao P."/>
            <person name="Wang L."/>
            <person name="Jiang B.L."/>
            <person name="Zeng S."/>
            <person name="Gu W.Y."/>
            <person name="Lu G."/>
            <person name="Rong L."/>
            <person name="Tian Y."/>
            <person name="Yao Z."/>
            <person name="Fu G."/>
            <person name="Chen B."/>
            <person name="Fang R."/>
            <person name="Qiang B."/>
            <person name="Chen Z."/>
            <person name="Zhao G.P."/>
            <person name="Tang J.L."/>
            <person name="He C."/>
        </authorList>
    </citation>
    <scope>NUCLEOTIDE SEQUENCE [LARGE SCALE GENOMIC DNA]</scope>
    <source>
        <strain evidence="4 5">8004</strain>
    </source>
</reference>
<dbReference type="EMBL" id="CP000050">
    <property type="protein sequence ID" value="AAY50904.1"/>
    <property type="molecule type" value="Genomic_DNA"/>
</dbReference>
<dbReference type="InterPro" id="IPR007627">
    <property type="entry name" value="RNA_pol_sigma70_r2"/>
</dbReference>
<dbReference type="SUPFAM" id="SSF88659">
    <property type="entry name" value="Sigma3 and sigma4 domains of RNA polymerase sigma factors"/>
    <property type="match status" value="1"/>
</dbReference>
<dbReference type="Pfam" id="PF04542">
    <property type="entry name" value="Sigma70_r2"/>
    <property type="match status" value="1"/>
</dbReference>
<dbReference type="NCBIfam" id="TIGR02937">
    <property type="entry name" value="sigma70-ECF"/>
    <property type="match status" value="1"/>
</dbReference>
<feature type="domain" description="RNA polymerase sigma-70 region 2" evidence="1">
    <location>
        <begin position="15"/>
        <end position="79"/>
    </location>
</feature>
<dbReference type="Gene3D" id="1.10.10.10">
    <property type="entry name" value="Winged helix-like DNA-binding domain superfamily/Winged helix DNA-binding domain"/>
    <property type="match status" value="1"/>
</dbReference>
<evidence type="ECO:0000313" key="5">
    <source>
        <dbReference type="Proteomes" id="UP000000420"/>
    </source>
</evidence>
<dbReference type="HOGENOM" id="CLU_035311_1_0_6"/>
<gene>
    <name evidence="4" type="ordered locus">XC_3864</name>
</gene>
<dbReference type="SUPFAM" id="SSF88946">
    <property type="entry name" value="Sigma2 domain of RNA polymerase sigma factors"/>
    <property type="match status" value="1"/>
</dbReference>
<evidence type="ECO:0000259" key="2">
    <source>
        <dbReference type="Pfam" id="PF08281"/>
    </source>
</evidence>
<name>A0A0H2XBU6_XANC8</name>
<feature type="domain" description="DUF6596" evidence="3">
    <location>
        <begin position="190"/>
        <end position="290"/>
    </location>
</feature>
<protein>
    <recommendedName>
        <fullName evidence="6">RNA polymerase subunit sigma-24</fullName>
    </recommendedName>
</protein>
<dbReference type="InterPro" id="IPR013249">
    <property type="entry name" value="RNA_pol_sigma70_r4_t2"/>
</dbReference>
<evidence type="ECO:0000259" key="1">
    <source>
        <dbReference type="Pfam" id="PF04542"/>
    </source>
</evidence>
<dbReference type="InterPro" id="IPR036388">
    <property type="entry name" value="WH-like_DNA-bd_sf"/>
</dbReference>
<evidence type="ECO:0000259" key="3">
    <source>
        <dbReference type="Pfam" id="PF20239"/>
    </source>
</evidence>
<dbReference type="PANTHER" id="PTHR47756:SF1">
    <property type="entry name" value="BLL0085 PROTEIN"/>
    <property type="match status" value="1"/>
</dbReference>
<dbReference type="GO" id="GO:0016987">
    <property type="term" value="F:sigma factor activity"/>
    <property type="evidence" value="ECO:0007669"/>
    <property type="project" value="InterPro"/>
</dbReference>
<dbReference type="AlphaFoldDB" id="A0A0H2XBU6"/>
<accession>A0A0H2XBU6</accession>
<feature type="domain" description="RNA polymerase sigma factor 70 region 4 type 2" evidence="2">
    <location>
        <begin position="121"/>
        <end position="172"/>
    </location>
</feature>
<dbReference type="GO" id="GO:0003677">
    <property type="term" value="F:DNA binding"/>
    <property type="evidence" value="ECO:0007669"/>
    <property type="project" value="InterPro"/>
</dbReference>
<dbReference type="PHI-base" id="PHI:8445"/>
<organism evidence="4 5">
    <name type="scientific">Xanthomonas campestris pv. campestris (strain 8004)</name>
    <dbReference type="NCBI Taxonomy" id="314565"/>
    <lineage>
        <taxon>Bacteria</taxon>
        <taxon>Pseudomonadati</taxon>
        <taxon>Pseudomonadota</taxon>
        <taxon>Gammaproteobacteria</taxon>
        <taxon>Lysobacterales</taxon>
        <taxon>Lysobacteraceae</taxon>
        <taxon>Xanthomonas</taxon>
    </lineage>
</organism>
<dbReference type="Proteomes" id="UP000000420">
    <property type="component" value="Chromosome"/>
</dbReference>
<dbReference type="Pfam" id="PF08281">
    <property type="entry name" value="Sigma70_r4_2"/>
    <property type="match status" value="1"/>
</dbReference>
<dbReference type="KEGG" id="xcb:XC_3864"/>
<evidence type="ECO:0000313" key="4">
    <source>
        <dbReference type="EMBL" id="AAY50904.1"/>
    </source>
</evidence>
<evidence type="ECO:0008006" key="6">
    <source>
        <dbReference type="Google" id="ProtNLM"/>
    </source>
</evidence>
<dbReference type="InterPro" id="IPR013324">
    <property type="entry name" value="RNA_pol_sigma_r3/r4-like"/>
</dbReference>
<dbReference type="GO" id="GO:0006352">
    <property type="term" value="P:DNA-templated transcription initiation"/>
    <property type="evidence" value="ECO:0007669"/>
    <property type="project" value="InterPro"/>
</dbReference>
<dbReference type="InterPro" id="IPR013325">
    <property type="entry name" value="RNA_pol_sigma_r2"/>
</dbReference>
<sequence>MPMAATDISALLDTLWRREASRIIGALARQLRDVGLAEELAQDALVAALEHWPRNGIPDNPAAWLMTTAKHRAIDRLRHYQLQRRKHDALSFEIEREQQAASAAQVVDPDDDLGDDQLRLMFVACHPALGTDARVALTLRLLGGLSTDAIARAFLVPEATIAQRIVRAKRTLSDKQVPFEVPRGSERHARLASVLEVLYLIFNEGYAASDGDDAQRPALCHEALSLIGVLAEQMPTATEVHALRALMALQASRSAARSDASGAPVLLLEQDRSRWHQPLIQLGLAALARAQQLGGGESSYALQAAIAAFHATAAQAQDTDWSRIAALYTRLAQRVPSPVIALNRAVAIAMAEGPAAGLVLVEALQQDSALHHYHLLPSVRGDLLYKLGRFDEARADFLHAATLAGNARDKTFLLARADACTGLSA</sequence>
<dbReference type="Pfam" id="PF20239">
    <property type="entry name" value="DUF6596"/>
    <property type="match status" value="1"/>
</dbReference>